<proteinExistence type="predicted"/>
<evidence type="ECO:0000256" key="1">
    <source>
        <dbReference type="SAM" id="Phobius"/>
    </source>
</evidence>
<feature type="domain" description="Putative Flp pilus-assembly TadG-like N-terminal" evidence="2">
    <location>
        <begin position="15"/>
        <end position="61"/>
    </location>
</feature>
<evidence type="ECO:0000259" key="2">
    <source>
        <dbReference type="Pfam" id="PF13400"/>
    </source>
</evidence>
<dbReference type="Proteomes" id="UP000245086">
    <property type="component" value="Unassembled WGS sequence"/>
</dbReference>
<feature type="transmembrane region" description="Helical" evidence="1">
    <location>
        <begin position="20"/>
        <end position="42"/>
    </location>
</feature>
<accession>A0A2P2E735</accession>
<keyword evidence="1" id="KW-0812">Transmembrane</keyword>
<keyword evidence="1" id="KW-0472">Membrane</keyword>
<reference evidence="3 4" key="1">
    <citation type="journal article" date="2018" name="Genome Announc.">
        <title>Draft Genome Sequence of "Candidatus Phycosocius bacilliformis," an Alphaproteobacterial Ectosymbiont of the Hydrocarbon-Producing Green Alga Botryococcus braunii.</title>
        <authorList>
            <person name="Tanabe Y."/>
            <person name="Yamaguchi H."/>
            <person name="Watanabe M.M."/>
        </authorList>
    </citation>
    <scope>NUCLEOTIDE SEQUENCE [LARGE SCALE GENOMIC DNA]</scope>
    <source>
        <strain evidence="3 4">BOTRYCO-2</strain>
    </source>
</reference>
<protein>
    <recommendedName>
        <fullName evidence="2">Putative Flp pilus-assembly TadG-like N-terminal domain-containing protein</fullName>
    </recommendedName>
</protein>
<name>A0A2P2E735_9PROT</name>
<dbReference type="InterPro" id="IPR028087">
    <property type="entry name" value="Tad_N"/>
</dbReference>
<dbReference type="EMBL" id="BFBR01000001">
    <property type="protein sequence ID" value="GBF56871.1"/>
    <property type="molecule type" value="Genomic_DNA"/>
</dbReference>
<comment type="caution">
    <text evidence="3">The sequence shown here is derived from an EMBL/GenBank/DDBJ whole genome shotgun (WGS) entry which is preliminary data.</text>
</comment>
<sequence length="414" mass="43553">MIWQRKHHNRQAERGNLALITGLAAIPLSVIVVIVVEMAALANEKALMQAAVDSAALAGARELSIAGSSARNPSEFAANFAFEQVAELSPRIRMRFSARQNPNGTFEVIGEGVRGSFFGNLVPPGGFVINVRAIAETLNQQPMCVLAMPKMNGDLLRGLRAQSNSNIVANNCLVHANGNIVTAGAARIVAGTIQATQTASGTGYSPTANSGALAIGDPFSSRRIEREDACENSEADKTYSGTTTATLTAGVHEGGITVTGNAKLVLAPGEHYFCEDLVLSGSGILTGDNVVLIFDDDSLQATGNSQISLTGRTTGDWAGFLMVATRDTDDTMLISSAFVDKLLGTIYLPNAPLVVNATGTVAEDSKWSVIVARRIEMDRNARLVINTDYAGSGVPVPMGVGNNLPNNSPTRLRQ</sequence>
<gene>
    <name evidence="3" type="ORF">PbB2_00528</name>
</gene>
<evidence type="ECO:0000313" key="4">
    <source>
        <dbReference type="Proteomes" id="UP000245086"/>
    </source>
</evidence>
<keyword evidence="4" id="KW-1185">Reference proteome</keyword>
<evidence type="ECO:0000313" key="3">
    <source>
        <dbReference type="EMBL" id="GBF56871.1"/>
    </source>
</evidence>
<dbReference type="AlphaFoldDB" id="A0A2P2E735"/>
<organism evidence="3 4">
    <name type="scientific">Candidatus Phycosocius bacilliformis</name>
    <dbReference type="NCBI Taxonomy" id="1445552"/>
    <lineage>
        <taxon>Bacteria</taxon>
        <taxon>Pseudomonadati</taxon>
        <taxon>Pseudomonadota</taxon>
        <taxon>Alphaproteobacteria</taxon>
        <taxon>Caulobacterales</taxon>
        <taxon>Caulobacterales incertae sedis</taxon>
        <taxon>Candidatus Phycosocius</taxon>
    </lineage>
</organism>
<dbReference type="Pfam" id="PF13400">
    <property type="entry name" value="Tad"/>
    <property type="match status" value="1"/>
</dbReference>
<keyword evidence="1" id="KW-1133">Transmembrane helix</keyword>